<keyword evidence="4" id="KW-1185">Reference proteome</keyword>
<keyword evidence="2" id="KW-0472">Membrane</keyword>
<dbReference type="InterPro" id="IPR007577">
    <property type="entry name" value="GlycoTrfase_DXD_sugar-bd_CS"/>
</dbReference>
<keyword evidence="2" id="KW-0812">Transmembrane</keyword>
<dbReference type="Proteomes" id="UP000472268">
    <property type="component" value="Chromosome 10"/>
</dbReference>
<protein>
    <recommendedName>
        <fullName evidence="5">Alpha-1,4-N-acetylglucosaminyltransferase</fullName>
    </recommendedName>
</protein>
<dbReference type="PANTHER" id="PTHR12042:SF17">
    <property type="entry name" value="LACTOSYLCERAMIDE 4-ALPHA-GALACTOSYLTRANSFERASE"/>
    <property type="match status" value="1"/>
</dbReference>
<dbReference type="InterPro" id="IPR051981">
    <property type="entry name" value="Glycosyltransf_32"/>
</dbReference>
<feature type="compositionally biased region" description="Low complexity" evidence="1">
    <location>
        <begin position="290"/>
        <end position="299"/>
    </location>
</feature>
<feature type="region of interest" description="Disordered" evidence="1">
    <location>
        <begin position="374"/>
        <end position="393"/>
    </location>
</feature>
<dbReference type="GO" id="GO:0006688">
    <property type="term" value="P:glycosphingolipid biosynthetic process"/>
    <property type="evidence" value="ECO:0007669"/>
    <property type="project" value="TreeGrafter"/>
</dbReference>
<name>A0A673V6T0_SURSU</name>
<dbReference type="GO" id="GO:0008378">
    <property type="term" value="F:galactosyltransferase activity"/>
    <property type="evidence" value="ECO:0007669"/>
    <property type="project" value="TreeGrafter"/>
</dbReference>
<organism evidence="3 4">
    <name type="scientific">Suricata suricatta</name>
    <name type="common">Meerkat</name>
    <dbReference type="NCBI Taxonomy" id="37032"/>
    <lineage>
        <taxon>Eukaryota</taxon>
        <taxon>Metazoa</taxon>
        <taxon>Chordata</taxon>
        <taxon>Craniata</taxon>
        <taxon>Vertebrata</taxon>
        <taxon>Euteleostomi</taxon>
        <taxon>Mammalia</taxon>
        <taxon>Eutheria</taxon>
        <taxon>Laurasiatheria</taxon>
        <taxon>Carnivora</taxon>
        <taxon>Feliformia</taxon>
        <taxon>Herpestidae</taxon>
        <taxon>Suricata</taxon>
    </lineage>
</organism>
<evidence type="ECO:0008006" key="5">
    <source>
        <dbReference type="Google" id="ProtNLM"/>
    </source>
</evidence>
<dbReference type="Gene3D" id="3.90.550.20">
    <property type="match status" value="1"/>
</dbReference>
<dbReference type="Pfam" id="PF04488">
    <property type="entry name" value="Gly_transf_sug"/>
    <property type="match status" value="1"/>
</dbReference>
<feature type="transmembrane region" description="Helical" evidence="2">
    <location>
        <begin position="21"/>
        <end position="42"/>
    </location>
</feature>
<dbReference type="PANTHER" id="PTHR12042">
    <property type="entry name" value="LACTOSYLCERAMIDE 4-ALPHA-GALACTOSYLTRANSFERASE ALPHA- 1,4-GALACTOSYLTRANSFERASE"/>
    <property type="match status" value="1"/>
</dbReference>
<evidence type="ECO:0000313" key="4">
    <source>
        <dbReference type="Proteomes" id="UP000472268"/>
    </source>
</evidence>
<dbReference type="AlphaFoldDB" id="A0A673V6T0"/>
<feature type="region of interest" description="Disordered" evidence="1">
    <location>
        <begin position="271"/>
        <end position="367"/>
    </location>
</feature>
<reference evidence="3 4" key="1">
    <citation type="submission" date="2019-05" db="EMBL/GenBank/DDBJ databases">
        <title>A Chromosome-scale Meerkat (S. suricatta) Genome Assembly.</title>
        <authorList>
            <person name="Dudchenko O."/>
            <person name="Lieberman Aiden E."/>
            <person name="Tung J."/>
            <person name="Barreiro L.B."/>
            <person name="Clutton-Brock T.H."/>
        </authorList>
    </citation>
    <scope>NUCLEOTIDE SEQUENCE [LARGE SCALE GENOMIC DNA]</scope>
</reference>
<dbReference type="InterPro" id="IPR029044">
    <property type="entry name" value="Nucleotide-diphossugar_trans"/>
</dbReference>
<evidence type="ECO:0000256" key="2">
    <source>
        <dbReference type="SAM" id="Phobius"/>
    </source>
</evidence>
<sequence>MPRPPDCLLRLLRGAPSQRACTLLIISFKFTFFVSVMIYWHIAGEPSGQREFPNLPADVPCPRWVPPKLISSAPPPGNIFFLETSDRTNPNFLFMCSVESAARAHPEARVVVLMKGLSGGNTSLPRHLGLSLLGCFPNVHLLPLDLEALFRDTPLEAWYATRRRRWEPYLLPVLSDASRIALLWKFGGIYLDTDFIVLRNLQNLTNTLRSCKPGFRSLPWPGLASGFEGGPGAQGPKDLTDAPCPWTRDPELLPQLRMDFWERVQASPPCTATESYMDVPPWEPEPRPSSSPERALAPLCHPRSLGTGQEASPSPRCLDVGGRRKGSEGRKASWRGRQPYGEEHEDSVAEDGREGQHRPRVARREGGVSGICSAAREAGHAPGCRARQDRGLG</sequence>
<feature type="compositionally biased region" description="Basic and acidic residues" evidence="1">
    <location>
        <begin position="340"/>
        <end position="366"/>
    </location>
</feature>
<accession>A0A673V6T0</accession>
<dbReference type="Ensembl" id="ENSSSUT00005033439.1">
    <property type="protein sequence ID" value="ENSSSUP00005029302.1"/>
    <property type="gene ID" value="ENSSSUG00005018925.1"/>
</dbReference>
<evidence type="ECO:0000256" key="1">
    <source>
        <dbReference type="SAM" id="MobiDB-lite"/>
    </source>
</evidence>
<dbReference type="SUPFAM" id="SSF53448">
    <property type="entry name" value="Nucleotide-diphospho-sugar transferases"/>
    <property type="match status" value="1"/>
</dbReference>
<evidence type="ECO:0000313" key="3">
    <source>
        <dbReference type="Ensembl" id="ENSSSUP00005029302.1"/>
    </source>
</evidence>
<keyword evidence="2" id="KW-1133">Transmembrane helix</keyword>
<dbReference type="GO" id="GO:0016020">
    <property type="term" value="C:membrane"/>
    <property type="evidence" value="ECO:0007669"/>
    <property type="project" value="GOC"/>
</dbReference>
<reference evidence="3" key="3">
    <citation type="submission" date="2025-09" db="UniProtKB">
        <authorList>
            <consortium name="Ensembl"/>
        </authorList>
    </citation>
    <scope>IDENTIFICATION</scope>
</reference>
<reference evidence="3" key="2">
    <citation type="submission" date="2025-08" db="UniProtKB">
        <authorList>
            <consortium name="Ensembl"/>
        </authorList>
    </citation>
    <scope>IDENTIFICATION</scope>
</reference>
<feature type="compositionally biased region" description="Basic and acidic residues" evidence="1">
    <location>
        <begin position="321"/>
        <end position="331"/>
    </location>
</feature>
<proteinExistence type="predicted"/>